<keyword evidence="3" id="KW-1185">Reference proteome</keyword>
<proteinExistence type="predicted"/>
<dbReference type="OrthoDB" id="9814441at2"/>
<dbReference type="AlphaFoldDB" id="A0A1D7V2L7"/>
<dbReference type="Proteomes" id="UP000094197">
    <property type="component" value="Chromosome 1"/>
</dbReference>
<dbReference type="RefSeq" id="WP_069609282.1">
    <property type="nucleotide sequence ID" value="NZ_CP015217.1"/>
</dbReference>
<keyword evidence="1" id="KW-0812">Transmembrane</keyword>
<sequence>MQQNKFRKSLVVLLIPMITLLSFANCFGKFAIVKKVYDVNEGFNIGSGLLAKIIKTLVMYFPFSILYAVGFFFDIILFNLIEFWSGSNPVGYNEYDKDGKYVKTFEDQGEKLTLTYSNFGSRLDLQVEKEGKSQFLSTLRSEPGKFFVEKNGKLEEIAVSAETIGSKTILKMAEQGKLKSTKVIETKTLNELEEKLTAEAL</sequence>
<evidence type="ECO:0000313" key="3">
    <source>
        <dbReference type="Proteomes" id="UP000094197"/>
    </source>
</evidence>
<evidence type="ECO:0000313" key="2">
    <source>
        <dbReference type="EMBL" id="AOP36067.1"/>
    </source>
</evidence>
<organism evidence="2 3">
    <name type="scientific">Leptospira tipperaryensis</name>
    <dbReference type="NCBI Taxonomy" id="2564040"/>
    <lineage>
        <taxon>Bacteria</taxon>
        <taxon>Pseudomonadati</taxon>
        <taxon>Spirochaetota</taxon>
        <taxon>Spirochaetia</taxon>
        <taxon>Leptospirales</taxon>
        <taxon>Leptospiraceae</taxon>
        <taxon>Leptospira</taxon>
    </lineage>
</organism>
<accession>A0A1D7V2L7</accession>
<keyword evidence="1" id="KW-0472">Membrane</keyword>
<evidence type="ECO:0000256" key="1">
    <source>
        <dbReference type="SAM" id="Phobius"/>
    </source>
</evidence>
<dbReference type="EMBL" id="CP015217">
    <property type="protein sequence ID" value="AOP36067.1"/>
    <property type="molecule type" value="Genomic_DNA"/>
</dbReference>
<protein>
    <recommendedName>
        <fullName evidence="4">DUF3332 domain-containing protein</fullName>
    </recommendedName>
</protein>
<dbReference type="KEGG" id="laj:A0128_13025"/>
<evidence type="ECO:0008006" key="4">
    <source>
        <dbReference type="Google" id="ProtNLM"/>
    </source>
</evidence>
<reference evidence="2 3" key="1">
    <citation type="submission" date="2016-04" db="EMBL/GenBank/DDBJ databases">
        <title>Complete genome seqeunce of Leptospira alstonii serovar Room22.</title>
        <authorList>
            <person name="Nally J.E."/>
            <person name="Bayles D.O."/>
            <person name="Hurley D."/>
            <person name="Fanning S."/>
            <person name="McMahon B.J."/>
            <person name="Arent Z."/>
        </authorList>
    </citation>
    <scope>NUCLEOTIDE SEQUENCE [LARGE SCALE GENOMIC DNA]</scope>
    <source>
        <strain evidence="2 3">GWTS #1</strain>
    </source>
</reference>
<name>A0A1D7V2L7_9LEPT</name>
<feature type="transmembrane region" description="Helical" evidence="1">
    <location>
        <begin position="57"/>
        <end position="81"/>
    </location>
</feature>
<dbReference type="Pfam" id="PF11810">
    <property type="entry name" value="DUF3332"/>
    <property type="match status" value="1"/>
</dbReference>
<gene>
    <name evidence="2" type="ORF">A0128_13025</name>
</gene>
<dbReference type="InterPro" id="IPR021768">
    <property type="entry name" value="DUF3332"/>
</dbReference>
<keyword evidence="1" id="KW-1133">Transmembrane helix</keyword>